<name>A0A8K0TKT9_9PEZI</name>
<keyword evidence="3" id="KW-0813">Transport</keyword>
<feature type="transmembrane region" description="Helical" evidence="8">
    <location>
        <begin position="127"/>
        <end position="151"/>
    </location>
</feature>
<dbReference type="InterPro" id="IPR020846">
    <property type="entry name" value="MFS_dom"/>
</dbReference>
<feature type="transmembrane region" description="Helical" evidence="8">
    <location>
        <begin position="400"/>
        <end position="421"/>
    </location>
</feature>
<dbReference type="GO" id="GO:0022857">
    <property type="term" value="F:transmembrane transporter activity"/>
    <property type="evidence" value="ECO:0007669"/>
    <property type="project" value="InterPro"/>
</dbReference>
<feature type="domain" description="Major facilitator superfamily (MFS) profile" evidence="9">
    <location>
        <begin position="40"/>
        <end position="427"/>
    </location>
</feature>
<dbReference type="OrthoDB" id="413079at2759"/>
<dbReference type="EMBL" id="JAGPXD010000003">
    <property type="protein sequence ID" value="KAH7363331.1"/>
    <property type="molecule type" value="Genomic_DNA"/>
</dbReference>
<protein>
    <submittedName>
        <fullName evidence="10">MFS transporter-like protein</fullName>
    </submittedName>
</protein>
<feature type="transmembrane region" description="Helical" evidence="8">
    <location>
        <begin position="163"/>
        <end position="182"/>
    </location>
</feature>
<evidence type="ECO:0000256" key="7">
    <source>
        <dbReference type="SAM" id="MobiDB-lite"/>
    </source>
</evidence>
<dbReference type="GO" id="GO:0012505">
    <property type="term" value="C:endomembrane system"/>
    <property type="evidence" value="ECO:0007669"/>
    <property type="project" value="UniProtKB-SubCell"/>
</dbReference>
<comment type="subcellular location">
    <subcellularLocation>
        <location evidence="1">Endomembrane system</location>
        <topology evidence="1">Multi-pass membrane protein</topology>
    </subcellularLocation>
</comment>
<feature type="transmembrane region" description="Helical" evidence="8">
    <location>
        <begin position="282"/>
        <end position="302"/>
    </location>
</feature>
<keyword evidence="6 8" id="KW-0472">Membrane</keyword>
<evidence type="ECO:0000256" key="3">
    <source>
        <dbReference type="ARBA" id="ARBA00022448"/>
    </source>
</evidence>
<feature type="compositionally biased region" description="Basic and acidic residues" evidence="7">
    <location>
        <begin position="1"/>
        <end position="10"/>
    </location>
</feature>
<evidence type="ECO:0000256" key="2">
    <source>
        <dbReference type="ARBA" id="ARBA00008335"/>
    </source>
</evidence>
<keyword evidence="5 8" id="KW-1133">Transmembrane helix</keyword>
<feature type="transmembrane region" description="Helical" evidence="8">
    <location>
        <begin position="368"/>
        <end position="394"/>
    </location>
</feature>
<dbReference type="InterPro" id="IPR051788">
    <property type="entry name" value="MFS_Transporter"/>
</dbReference>
<feature type="transmembrane region" description="Helical" evidence="8">
    <location>
        <begin position="41"/>
        <end position="62"/>
    </location>
</feature>
<dbReference type="GO" id="GO:0016020">
    <property type="term" value="C:membrane"/>
    <property type="evidence" value="ECO:0007669"/>
    <property type="project" value="TreeGrafter"/>
</dbReference>
<feature type="transmembrane region" description="Helical" evidence="8">
    <location>
        <begin position="247"/>
        <end position="270"/>
    </location>
</feature>
<reference evidence="10" key="1">
    <citation type="journal article" date="2021" name="Nat. Commun.">
        <title>Genetic determinants of endophytism in the Arabidopsis root mycobiome.</title>
        <authorList>
            <person name="Mesny F."/>
            <person name="Miyauchi S."/>
            <person name="Thiergart T."/>
            <person name="Pickel B."/>
            <person name="Atanasova L."/>
            <person name="Karlsson M."/>
            <person name="Huettel B."/>
            <person name="Barry K.W."/>
            <person name="Haridas S."/>
            <person name="Chen C."/>
            <person name="Bauer D."/>
            <person name="Andreopoulos W."/>
            <person name="Pangilinan J."/>
            <person name="LaButti K."/>
            <person name="Riley R."/>
            <person name="Lipzen A."/>
            <person name="Clum A."/>
            <person name="Drula E."/>
            <person name="Henrissat B."/>
            <person name="Kohler A."/>
            <person name="Grigoriev I.V."/>
            <person name="Martin F.M."/>
            <person name="Hacquard S."/>
        </authorList>
    </citation>
    <scope>NUCLEOTIDE SEQUENCE</scope>
    <source>
        <strain evidence="10">MPI-CAGE-AT-0016</strain>
    </source>
</reference>
<gene>
    <name evidence="10" type="ORF">B0T11DRAFT_282439</name>
</gene>
<feature type="region of interest" description="Disordered" evidence="7">
    <location>
        <begin position="1"/>
        <end position="32"/>
    </location>
</feature>
<dbReference type="PANTHER" id="PTHR23514">
    <property type="entry name" value="BYPASS OF STOP CODON PROTEIN 6"/>
    <property type="match status" value="1"/>
</dbReference>
<evidence type="ECO:0000259" key="9">
    <source>
        <dbReference type="PROSITE" id="PS50850"/>
    </source>
</evidence>
<evidence type="ECO:0000256" key="4">
    <source>
        <dbReference type="ARBA" id="ARBA00022692"/>
    </source>
</evidence>
<feature type="transmembrane region" description="Helical" evidence="8">
    <location>
        <begin position="338"/>
        <end position="361"/>
    </location>
</feature>
<proteinExistence type="inferred from homology"/>
<accession>A0A8K0TKT9</accession>
<dbReference type="InterPro" id="IPR036259">
    <property type="entry name" value="MFS_trans_sf"/>
</dbReference>
<dbReference type="Pfam" id="PF07690">
    <property type="entry name" value="MFS_1"/>
    <property type="match status" value="1"/>
</dbReference>
<keyword evidence="4 8" id="KW-0812">Transmembrane</keyword>
<dbReference type="Proteomes" id="UP000813385">
    <property type="component" value="Unassembled WGS sequence"/>
</dbReference>
<dbReference type="AlphaFoldDB" id="A0A8K0TKT9"/>
<dbReference type="FunFam" id="1.20.1250.20:FF:000286">
    <property type="entry name" value="MFS efflux transporter"/>
    <property type="match status" value="1"/>
</dbReference>
<keyword evidence="11" id="KW-1185">Reference proteome</keyword>
<comment type="similarity">
    <text evidence="2">Belongs to the major facilitator superfamily.</text>
</comment>
<evidence type="ECO:0000313" key="11">
    <source>
        <dbReference type="Proteomes" id="UP000813385"/>
    </source>
</evidence>
<feature type="transmembrane region" description="Helical" evidence="8">
    <location>
        <begin position="74"/>
        <end position="93"/>
    </location>
</feature>
<sequence length="447" mass="46956">MEALNNHDHITNGGEESPLLGPRATGEVNPGAKPQRSVARIAATMFCFAVLGLFTSTTGVLLPHLEHEYELSDSQASLIFLAVPVPYLLAAQMNSWVHSKLGRRGIAILGPLAHAAASVGASQRPPFIVFLLCFAAVAFGNGLVDASWASWAAAQDSPNFTSGLLHGAFSVGAAAGPAIAGLVISNEKGAWHVWYYYLTGAAIAELVVLTWAFRSDDAKKYHELDPSQPEVAKLEGRGISEVLKHRAVWLCAAYLLMYVGTESAISGWIILFMTRARQVRPAIANLCSTGFWAGMAVGRLILGPVTERVGIRRAVTVYLVVAMLTGVLFALVKNIAVSIFLLATIGAFCGPLFPSSIVFLASAVPSNIHVAAVSFVSSVGQVGGAGLPALFGIISEAVGILAFQTVIMAQLATTLVLWLVFTHQKTSGRASDPASGVAAGLFASPHA</sequence>
<evidence type="ECO:0000256" key="5">
    <source>
        <dbReference type="ARBA" id="ARBA00022989"/>
    </source>
</evidence>
<dbReference type="SUPFAM" id="SSF103473">
    <property type="entry name" value="MFS general substrate transporter"/>
    <property type="match status" value="1"/>
</dbReference>
<evidence type="ECO:0000256" key="8">
    <source>
        <dbReference type="SAM" id="Phobius"/>
    </source>
</evidence>
<feature type="transmembrane region" description="Helical" evidence="8">
    <location>
        <begin position="314"/>
        <end position="332"/>
    </location>
</feature>
<comment type="caution">
    <text evidence="10">The sequence shown here is derived from an EMBL/GenBank/DDBJ whole genome shotgun (WGS) entry which is preliminary data.</text>
</comment>
<evidence type="ECO:0000313" key="10">
    <source>
        <dbReference type="EMBL" id="KAH7363331.1"/>
    </source>
</evidence>
<evidence type="ECO:0000256" key="6">
    <source>
        <dbReference type="ARBA" id="ARBA00023136"/>
    </source>
</evidence>
<dbReference type="PROSITE" id="PS50850">
    <property type="entry name" value="MFS"/>
    <property type="match status" value="1"/>
</dbReference>
<organism evidence="10 11">
    <name type="scientific">Plectosphaerella cucumerina</name>
    <dbReference type="NCBI Taxonomy" id="40658"/>
    <lineage>
        <taxon>Eukaryota</taxon>
        <taxon>Fungi</taxon>
        <taxon>Dikarya</taxon>
        <taxon>Ascomycota</taxon>
        <taxon>Pezizomycotina</taxon>
        <taxon>Sordariomycetes</taxon>
        <taxon>Hypocreomycetidae</taxon>
        <taxon>Glomerellales</taxon>
        <taxon>Plectosphaerellaceae</taxon>
        <taxon>Plectosphaerella</taxon>
    </lineage>
</organism>
<dbReference type="InterPro" id="IPR011701">
    <property type="entry name" value="MFS"/>
</dbReference>
<feature type="transmembrane region" description="Helical" evidence="8">
    <location>
        <begin position="194"/>
        <end position="213"/>
    </location>
</feature>
<evidence type="ECO:0000256" key="1">
    <source>
        <dbReference type="ARBA" id="ARBA00004127"/>
    </source>
</evidence>
<dbReference type="Gene3D" id="1.20.1250.20">
    <property type="entry name" value="MFS general substrate transporter like domains"/>
    <property type="match status" value="2"/>
</dbReference>
<dbReference type="PANTHER" id="PTHR23514:SF3">
    <property type="entry name" value="BYPASS OF STOP CODON PROTEIN 6"/>
    <property type="match status" value="1"/>
</dbReference>